<feature type="repeat" description="ANK" evidence="1">
    <location>
        <begin position="1045"/>
        <end position="1077"/>
    </location>
</feature>
<dbReference type="SMART" id="SM00248">
    <property type="entry name" value="ANK"/>
    <property type="match status" value="6"/>
</dbReference>
<dbReference type="PROSITE" id="PS50132">
    <property type="entry name" value="RGS"/>
    <property type="match status" value="1"/>
</dbReference>
<dbReference type="InterPro" id="IPR032675">
    <property type="entry name" value="LRR_dom_sf"/>
</dbReference>
<evidence type="ECO:0000256" key="2">
    <source>
        <dbReference type="SAM" id="MobiDB-lite"/>
    </source>
</evidence>
<dbReference type="SUPFAM" id="SSF48097">
    <property type="entry name" value="Regulator of G-protein signaling, RGS"/>
    <property type="match status" value="1"/>
</dbReference>
<dbReference type="SUPFAM" id="SSF52540">
    <property type="entry name" value="P-loop containing nucleoside triphosphate hydrolases"/>
    <property type="match status" value="1"/>
</dbReference>
<feature type="compositionally biased region" description="Polar residues" evidence="2">
    <location>
        <begin position="1385"/>
        <end position="1402"/>
    </location>
</feature>
<dbReference type="PRINTS" id="PR00449">
    <property type="entry name" value="RASTRNSFRMNG"/>
</dbReference>
<dbReference type="InterPro" id="IPR044926">
    <property type="entry name" value="RGS_subdomain_2"/>
</dbReference>
<feature type="repeat" description="ANK" evidence="1">
    <location>
        <begin position="1012"/>
        <end position="1044"/>
    </location>
</feature>
<feature type="compositionally biased region" description="Basic and acidic residues" evidence="2">
    <location>
        <begin position="1355"/>
        <end position="1384"/>
    </location>
</feature>
<gene>
    <name evidence="4" type="ORF">M0811_05520</name>
</gene>
<dbReference type="OrthoDB" id="10266999at2759"/>
<keyword evidence="5" id="KW-1185">Reference proteome</keyword>
<dbReference type="InterPro" id="IPR016137">
    <property type="entry name" value="RGS"/>
</dbReference>
<evidence type="ECO:0000256" key="1">
    <source>
        <dbReference type="PROSITE-ProRule" id="PRU00023"/>
    </source>
</evidence>
<dbReference type="PROSITE" id="PS51421">
    <property type="entry name" value="RAS"/>
    <property type="match status" value="1"/>
</dbReference>
<dbReference type="Gene3D" id="3.80.10.10">
    <property type="entry name" value="Ribonuclease Inhibitor"/>
    <property type="match status" value="1"/>
</dbReference>
<comment type="caution">
    <text evidence="4">The sequence shown here is derived from an EMBL/GenBank/DDBJ whole genome shotgun (WGS) entry which is preliminary data.</text>
</comment>
<dbReference type="InterPro" id="IPR036305">
    <property type="entry name" value="RGS_sf"/>
</dbReference>
<feature type="region of interest" description="Disordered" evidence="2">
    <location>
        <begin position="1355"/>
        <end position="1404"/>
    </location>
</feature>
<organism evidence="4 5">
    <name type="scientific">Anaeramoeba ignava</name>
    <name type="common">Anaerobic marine amoeba</name>
    <dbReference type="NCBI Taxonomy" id="1746090"/>
    <lineage>
        <taxon>Eukaryota</taxon>
        <taxon>Metamonada</taxon>
        <taxon>Anaeramoebidae</taxon>
        <taxon>Anaeramoeba</taxon>
    </lineage>
</organism>
<dbReference type="Pfam" id="PF13516">
    <property type="entry name" value="LRR_6"/>
    <property type="match status" value="2"/>
</dbReference>
<dbReference type="SMART" id="SM00175">
    <property type="entry name" value="RAB"/>
    <property type="match status" value="1"/>
</dbReference>
<dbReference type="Gene3D" id="1.25.40.20">
    <property type="entry name" value="Ankyrin repeat-containing domain"/>
    <property type="match status" value="3"/>
</dbReference>
<dbReference type="CDD" id="cd07440">
    <property type="entry name" value="RGS"/>
    <property type="match status" value="1"/>
</dbReference>
<feature type="region of interest" description="Disordered" evidence="2">
    <location>
        <begin position="1105"/>
        <end position="1137"/>
    </location>
</feature>
<keyword evidence="1" id="KW-0040">ANK repeat</keyword>
<dbReference type="InterPro" id="IPR001611">
    <property type="entry name" value="Leu-rich_rpt"/>
</dbReference>
<evidence type="ECO:0000313" key="5">
    <source>
        <dbReference type="Proteomes" id="UP001149090"/>
    </source>
</evidence>
<dbReference type="InterPro" id="IPR027417">
    <property type="entry name" value="P-loop_NTPase"/>
</dbReference>
<dbReference type="PANTHER" id="PTHR24118:SF100">
    <property type="entry name" value="FYVE-TYPE DOMAIN-CONTAINING PROTEIN"/>
    <property type="match status" value="1"/>
</dbReference>
<name>A0A9Q0LSD9_ANAIG</name>
<dbReference type="GO" id="GO:0005525">
    <property type="term" value="F:GTP binding"/>
    <property type="evidence" value="ECO:0007669"/>
    <property type="project" value="InterPro"/>
</dbReference>
<dbReference type="SUPFAM" id="SSF48403">
    <property type="entry name" value="Ankyrin repeat"/>
    <property type="match status" value="1"/>
</dbReference>
<dbReference type="PANTHER" id="PTHR24118">
    <property type="entry name" value="POTE ANKYRIN DOMAIN"/>
    <property type="match status" value="1"/>
</dbReference>
<dbReference type="SUPFAM" id="SSF52047">
    <property type="entry name" value="RNI-like"/>
    <property type="match status" value="2"/>
</dbReference>
<dbReference type="SMART" id="SM00315">
    <property type="entry name" value="RGS"/>
    <property type="match status" value="1"/>
</dbReference>
<dbReference type="PROSITE" id="PS51419">
    <property type="entry name" value="RAB"/>
    <property type="match status" value="1"/>
</dbReference>
<dbReference type="Pfam" id="PF12796">
    <property type="entry name" value="Ank_2"/>
    <property type="match status" value="2"/>
</dbReference>
<dbReference type="Gene3D" id="1.10.167.10">
    <property type="entry name" value="Regulator of G-protein Signalling 4, domain 2"/>
    <property type="match status" value="1"/>
</dbReference>
<evidence type="ECO:0000259" key="3">
    <source>
        <dbReference type="PROSITE" id="PS50132"/>
    </source>
</evidence>
<dbReference type="GO" id="GO:0003924">
    <property type="term" value="F:GTPase activity"/>
    <property type="evidence" value="ECO:0007669"/>
    <property type="project" value="InterPro"/>
</dbReference>
<sequence length="1531" mass="172887">MAQESTEQIKDIITRNGEEISLQLNALMKKGNKQVEVHFVLTNFQIYSVKVKKKLKEKQIISTKGNHFYNLKSIFSQDNLHIIEQYNKISRGIPKQNHFKFEIRPEKRDTRLRAEIYTKFEENVTPGHGYIDIYRAYCFLYKIPQSRIFIQYVEANLKKRTSRTLNLSNFQGIEVESKNPLYINLKPVLCGLKYNTWFHELRLENVNRKEAIGMVIDVLTENRVLTTVSISGLPNEGLGQIGGVFEANGNSSLQNLDLSKINITDKLACVIGKCLSHKKNGLTSLRISHCNLSKAGSASLFGMLKESSEFCGKIKQLHCSHNNLKAEGGEEFVALLKAVLLNNNQLTHLSVGSTGVPLEGLLSHLTNFYDTLTLLDLSGNDINQGAASTLLCKLVESSFLLRNLDMSSTSLGINQLERVLHSLCKNKNIEKLELNLSTNGLGVRGAEIISTMLFHAKQLESLVLNENELKDDGMSLIVASMIGQPTLRRLSLARNIRAGEQCPKTKTQLELFAKGNRSVVWMDLSGDEKNFALGENLHGFLTELANQTAIQTLDLQWNDLRDNGIQVLCAALKKNKSVKSLKLDHNNISISGLEAFNYALFENDTLCDAPFPEDDVKRFARKKTEDMLGVLRSSISQKLEQNRIRRSVNTDLRKKKKIDLLRSFNRDHPRIKDKITSLDGFSLIRGVSQLEEEDNQALLVGAMHPRSRHLSIKDGRTRSSSTRKNMLSGREVPSLGRRISTNQPLAFTPPPRLHSQTIQRRYSHHSSKTRVREPSLREPSLFSMELAGIAAQAQNQLKQDSEKRMMQTQVEDIDLGDMEDMSDAAKSALSVRGTAAISRLLKTKKLDLSRIRDKDSFSTALHYVCDLGDPELLSFVLSQENCPRLINARDNIGYTPLHRLMRTGLSTDCITLLVDYGANIEARDKSGWSPLQVCVAFYERPLENSNENIFISKEKDPVMEKKYQIERSPLDEKNTPLKNVFRQPTDTPSRQRMLALQTLLQKGANPNAQDLKAWTPLHRAALKGFSSAISILLGFGADTDSADSNDSTPLHKCARNGHADCVKILLDHGAMANLKDNNGQTPLDLALIYNQELCVELLRGVTDTGTTGETEIEQELSSETSSRLSETETTNQTDSLSSLINPTSIRIEVLDRIPDFDGKFFAPTFSPSRIFNICIVGTQGSGKTTLARRFMTGVFPESAPSPFEIEAKHRKIVLINSIEMILNIVDVSGAEIYLPFLKKFIHASDGFILACSSADDPKTTALLESEFLPMIQNEKTGVERVPVVIATLKSDLTDEDSREKTFNSPQENARALAEKHHYPYFDVSSKNNKNVPNVFISIAQEMYRIYNRAAAIEKEERKRVNQREKDLPLIQKRREERIEKRKQNNPEITLNSQSQKPQTPDNSDLLENRFPFTKIITHSDLVVEFENFLRHQFADENLLFYYSVQKWKSIPQEESGLLSLAAKKILEEFISTNSYVTINISGKCRDSIEKKIRALNFNRDLFDEAVEQVLVLLKNNYYFAFLEVMKTQNDF</sequence>
<dbReference type="Gene3D" id="3.40.50.300">
    <property type="entry name" value="P-loop containing nucleotide triphosphate hydrolases"/>
    <property type="match status" value="1"/>
</dbReference>
<dbReference type="InterPro" id="IPR001806">
    <property type="entry name" value="Small_GTPase"/>
</dbReference>
<dbReference type="PROSITE" id="PS50297">
    <property type="entry name" value="ANK_REP_REGION"/>
    <property type="match status" value="3"/>
</dbReference>
<dbReference type="PROSITE" id="PS50088">
    <property type="entry name" value="ANK_REPEAT"/>
    <property type="match status" value="3"/>
</dbReference>
<feature type="repeat" description="ANK" evidence="1">
    <location>
        <begin position="892"/>
        <end position="925"/>
    </location>
</feature>
<protein>
    <submittedName>
        <fullName evidence="4">Leucine-rich repeat isoform f</fullName>
    </submittedName>
</protein>
<dbReference type="EMBL" id="JAPDFW010000056">
    <property type="protein sequence ID" value="KAJ5077830.1"/>
    <property type="molecule type" value="Genomic_DNA"/>
</dbReference>
<dbReference type="InterPro" id="IPR036770">
    <property type="entry name" value="Ankyrin_rpt-contain_sf"/>
</dbReference>
<dbReference type="SMART" id="SM00173">
    <property type="entry name" value="RAS"/>
    <property type="match status" value="1"/>
</dbReference>
<dbReference type="Pfam" id="PF00615">
    <property type="entry name" value="RGS"/>
    <property type="match status" value="1"/>
</dbReference>
<feature type="compositionally biased region" description="Low complexity" evidence="2">
    <location>
        <begin position="1117"/>
        <end position="1130"/>
    </location>
</feature>
<reference evidence="4" key="1">
    <citation type="submission" date="2022-10" db="EMBL/GenBank/DDBJ databases">
        <title>Novel sulphate-reducing endosymbionts in the free-living metamonad Anaeramoeba.</title>
        <authorList>
            <person name="Jerlstrom-Hultqvist J."/>
            <person name="Cepicka I."/>
            <person name="Gallot-Lavallee L."/>
            <person name="Salas-Leiva D."/>
            <person name="Curtis B.A."/>
            <person name="Zahonova K."/>
            <person name="Pipaliya S."/>
            <person name="Dacks J."/>
            <person name="Roger A.J."/>
        </authorList>
    </citation>
    <scope>NUCLEOTIDE SEQUENCE</scope>
    <source>
        <strain evidence="4">BMAN</strain>
    </source>
</reference>
<feature type="region of interest" description="Disordered" evidence="2">
    <location>
        <begin position="711"/>
        <end position="777"/>
    </location>
</feature>
<accession>A0A9Q0LSD9</accession>
<proteinExistence type="predicted"/>
<dbReference type="InterPro" id="IPR002110">
    <property type="entry name" value="Ankyrin_rpt"/>
</dbReference>
<evidence type="ECO:0000313" key="4">
    <source>
        <dbReference type="EMBL" id="KAJ5077830.1"/>
    </source>
</evidence>
<dbReference type="Proteomes" id="UP001149090">
    <property type="component" value="Unassembled WGS sequence"/>
</dbReference>
<feature type="domain" description="RGS" evidence="3">
    <location>
        <begin position="1411"/>
        <end position="1523"/>
    </location>
</feature>
<dbReference type="SMART" id="SM00368">
    <property type="entry name" value="LRR_RI"/>
    <property type="match status" value="8"/>
</dbReference>
<dbReference type="Pfam" id="PF00071">
    <property type="entry name" value="Ras"/>
    <property type="match status" value="1"/>
</dbReference>